<sequence length="97" mass="11019">LVLSANSSLFVELMDHLLAELKQNASHSTTRTFIQCIGAICRQAGHRVGEHLERIIPMIVQYSRVENDDELREYCIQVSLNPFFELPACKTVPLHVL</sequence>
<evidence type="ECO:0000313" key="4">
    <source>
        <dbReference type="Proteomes" id="UP000275408"/>
    </source>
</evidence>
<dbReference type="InterPro" id="IPR016024">
    <property type="entry name" value="ARM-type_fold"/>
</dbReference>
<protein>
    <submittedName>
        <fullName evidence="3">Uncharacterized protein</fullName>
    </submittedName>
</protein>
<dbReference type="InterPro" id="IPR011989">
    <property type="entry name" value="ARM-like"/>
</dbReference>
<keyword evidence="1" id="KW-0677">Repeat</keyword>
<reference evidence="3 4" key="1">
    <citation type="journal article" date="2018" name="Sci. Rep.">
        <title>Comparative analysis of the Pocillopora damicornis genome highlights role of immune system in coral evolution.</title>
        <authorList>
            <person name="Cunning R."/>
            <person name="Bay R.A."/>
            <person name="Gillette P."/>
            <person name="Baker A.C."/>
            <person name="Traylor-Knowles N."/>
        </authorList>
    </citation>
    <scope>NUCLEOTIDE SEQUENCE [LARGE SCALE GENOMIC DNA]</scope>
    <source>
        <strain evidence="3">RSMAS</strain>
        <tissue evidence="3">Whole animal</tissue>
    </source>
</reference>
<comment type="caution">
    <text evidence="3">The sequence shown here is derived from an EMBL/GenBank/DDBJ whole genome shotgun (WGS) entry which is preliminary data.</text>
</comment>
<organism evidence="3 4">
    <name type="scientific">Pocillopora damicornis</name>
    <name type="common">Cauliflower coral</name>
    <name type="synonym">Millepora damicornis</name>
    <dbReference type="NCBI Taxonomy" id="46731"/>
    <lineage>
        <taxon>Eukaryota</taxon>
        <taxon>Metazoa</taxon>
        <taxon>Cnidaria</taxon>
        <taxon>Anthozoa</taxon>
        <taxon>Hexacorallia</taxon>
        <taxon>Scleractinia</taxon>
        <taxon>Astrocoeniina</taxon>
        <taxon>Pocilloporidae</taxon>
        <taxon>Pocillopora</taxon>
    </lineage>
</organism>
<dbReference type="STRING" id="46731.A0A3M6TT76"/>
<name>A0A3M6TT76_POCDA</name>
<dbReference type="Proteomes" id="UP000275408">
    <property type="component" value="Unassembled WGS sequence"/>
</dbReference>
<dbReference type="GO" id="GO:0010265">
    <property type="term" value="P:SCF complex assembly"/>
    <property type="evidence" value="ECO:0007669"/>
    <property type="project" value="InterPro"/>
</dbReference>
<dbReference type="EMBL" id="RCHS01002987">
    <property type="protein sequence ID" value="RMX44424.1"/>
    <property type="molecule type" value="Genomic_DNA"/>
</dbReference>
<accession>A0A3M6TT76</accession>
<dbReference type="PANTHER" id="PTHR12696">
    <property type="entry name" value="TIP120"/>
    <property type="match status" value="1"/>
</dbReference>
<evidence type="ECO:0000256" key="1">
    <source>
        <dbReference type="ARBA" id="ARBA00022737"/>
    </source>
</evidence>
<dbReference type="AlphaFoldDB" id="A0A3M6TT76"/>
<keyword evidence="4" id="KW-1185">Reference proteome</keyword>
<dbReference type="Gene3D" id="1.25.10.10">
    <property type="entry name" value="Leucine-rich Repeat Variant"/>
    <property type="match status" value="1"/>
</dbReference>
<dbReference type="SUPFAM" id="SSF48371">
    <property type="entry name" value="ARM repeat"/>
    <property type="match status" value="1"/>
</dbReference>
<dbReference type="InterPro" id="IPR039852">
    <property type="entry name" value="CAND1/CAND2"/>
</dbReference>
<evidence type="ECO:0000313" key="3">
    <source>
        <dbReference type="EMBL" id="RMX44424.1"/>
    </source>
</evidence>
<evidence type="ECO:0000256" key="2">
    <source>
        <dbReference type="ARBA" id="ARBA00022786"/>
    </source>
</evidence>
<gene>
    <name evidence="3" type="ORF">pdam_00025896</name>
</gene>
<keyword evidence="2" id="KW-0833">Ubl conjugation pathway</keyword>
<feature type="non-terminal residue" evidence="3">
    <location>
        <position position="1"/>
    </location>
</feature>
<proteinExistence type="predicted"/>